<dbReference type="InterPro" id="IPR017850">
    <property type="entry name" value="Alkaline_phosphatase_core_sf"/>
</dbReference>
<proteinExistence type="inferred from homology"/>
<dbReference type="PROSITE" id="PS51318">
    <property type="entry name" value="TAT"/>
    <property type="match status" value="1"/>
</dbReference>
<dbReference type="InterPro" id="IPR017767">
    <property type="entry name" value="PC-PLC"/>
</dbReference>
<dbReference type="PANTHER" id="PTHR31956:SF1">
    <property type="entry name" value="NON-SPECIFIC PHOSPHOLIPASE C1"/>
    <property type="match status" value="1"/>
</dbReference>
<evidence type="ECO:0000259" key="4">
    <source>
        <dbReference type="Pfam" id="PF05506"/>
    </source>
</evidence>
<dbReference type="Pfam" id="PF05506">
    <property type="entry name" value="PLipase_C_C"/>
    <property type="match status" value="2"/>
</dbReference>
<comment type="caution">
    <text evidence="5">The sequence shown here is derived from an EMBL/GenBank/DDBJ whole genome shotgun (WGS) entry which is preliminary data.</text>
</comment>
<evidence type="ECO:0000313" key="5">
    <source>
        <dbReference type="EMBL" id="MBB5343990.1"/>
    </source>
</evidence>
<evidence type="ECO:0000256" key="2">
    <source>
        <dbReference type="ARBA" id="ARBA00012018"/>
    </source>
</evidence>
<gene>
    <name evidence="5" type="ORF">HDF10_001969</name>
</gene>
<feature type="domain" description="Bacterial phospholipase C C-terminal" evidence="4">
    <location>
        <begin position="501"/>
        <end position="589"/>
    </location>
</feature>
<dbReference type="PANTHER" id="PTHR31956">
    <property type="entry name" value="NON-SPECIFIC PHOSPHOLIPASE C4-RELATED"/>
    <property type="match status" value="1"/>
</dbReference>
<reference evidence="5 6" key="1">
    <citation type="submission" date="2020-08" db="EMBL/GenBank/DDBJ databases">
        <title>Genomic Encyclopedia of Type Strains, Phase IV (KMG-V): Genome sequencing to study the core and pangenomes of soil and plant-associated prokaryotes.</title>
        <authorList>
            <person name="Whitman W."/>
        </authorList>
    </citation>
    <scope>NUCLEOTIDE SEQUENCE [LARGE SCALE GENOMIC DNA]</scope>
    <source>
        <strain evidence="5 6">M8US30</strain>
    </source>
</reference>
<protein>
    <recommendedName>
        <fullName evidence="2">phospholipase C</fullName>
        <ecNumber evidence="2">3.1.4.3</ecNumber>
    </recommendedName>
</protein>
<organism evidence="5 6">
    <name type="scientific">Tunturiibacter lichenicola</name>
    <dbReference type="NCBI Taxonomy" id="2051959"/>
    <lineage>
        <taxon>Bacteria</taxon>
        <taxon>Pseudomonadati</taxon>
        <taxon>Acidobacteriota</taxon>
        <taxon>Terriglobia</taxon>
        <taxon>Terriglobales</taxon>
        <taxon>Acidobacteriaceae</taxon>
        <taxon>Tunturiibacter</taxon>
    </lineage>
</organism>
<dbReference type="GO" id="GO:0034480">
    <property type="term" value="F:phosphatidylcholine phospholipase C activity"/>
    <property type="evidence" value="ECO:0007669"/>
    <property type="project" value="UniProtKB-EC"/>
</dbReference>
<dbReference type="GO" id="GO:0016042">
    <property type="term" value="P:lipid catabolic process"/>
    <property type="evidence" value="ECO:0007669"/>
    <property type="project" value="InterPro"/>
</dbReference>
<evidence type="ECO:0000256" key="1">
    <source>
        <dbReference type="ARBA" id="ARBA00009717"/>
    </source>
</evidence>
<keyword evidence="3 5" id="KW-0378">Hydrolase</keyword>
<dbReference type="Pfam" id="PF04185">
    <property type="entry name" value="Phosphoesterase"/>
    <property type="match status" value="1"/>
</dbReference>
<evidence type="ECO:0000313" key="6">
    <source>
        <dbReference type="Proteomes" id="UP000569092"/>
    </source>
</evidence>
<comment type="similarity">
    <text evidence="1">Belongs to the bacterial phospholipase C family.</text>
</comment>
<sequence length="707" mass="78123">MALDRRSFLQLLTTGALGATFPSSIARALSIPANNRTGSIDDVEHIVFMMQENRSFDHYFGTLSGVRGFGDPRAVTLPSGKSVFHQPHGGNNYILPFHPGAPNLGLQFIQDLAHDWDSTHAAWNQGNHDQWVPQKGTTTMAHLTRSDIPYHYALADAFTVCDAYHCSLLGPTDPNRYHMWTGWVGNDGKKGGPVVDNAEAGYDWSTYPERLQKAGVSWKIYQDAGLGLNASQFWGYTDDAYIGNYGDNSLLYFHQYQNAPQGSPLAEKARTGTNIVESGTLFDIFKQDVTSGNLPQVSWVVAPEAYTEHPNWPANYGAWYFSQLLDILTANPDVWSKTVFILMYDENDGFFDHMVPPTPPQTRSQGLSTVDITNEIFPGSSSYPAGPYGLGVRVPMVVISPWSKGGYVNSELFDHTSLIRFVEKRFGTQYPGITEPNITKWRRAVTGDLTSAFNFKTPNDAKVPLPSTVAYLPPDNNRHPDYVPTPPADQALPIQEPGTRPARTLPYELHVHGRPDLNDQTLTLDFKNPGKAAVVYQVRSGNTKTGPWTYTVGAGTEVSDIWNLSTNPGGEYDLSVYGPNGFLRSFRGKTSGQNTSSVHVTLRDENRSAFGVEIVNHGAETKVVIVDAYTNGYTDRTLKPNETFLATFSLAKFHNWYDLIVKVSSDDSFYRRFAGHIETGEDSITDPAIGASIQHSQITEISTPVLA</sequence>
<dbReference type="Proteomes" id="UP000569092">
    <property type="component" value="Unassembled WGS sequence"/>
</dbReference>
<dbReference type="InterPro" id="IPR007312">
    <property type="entry name" value="Phosphoesterase"/>
</dbReference>
<feature type="domain" description="Bacterial phospholipase C C-terminal" evidence="4">
    <location>
        <begin position="609"/>
        <end position="676"/>
    </location>
</feature>
<evidence type="ECO:0000256" key="3">
    <source>
        <dbReference type="ARBA" id="ARBA00022801"/>
    </source>
</evidence>
<dbReference type="Gene3D" id="3.40.720.10">
    <property type="entry name" value="Alkaline Phosphatase, subunit A"/>
    <property type="match status" value="1"/>
</dbReference>
<dbReference type="AlphaFoldDB" id="A0A7W8J7I8"/>
<dbReference type="NCBIfam" id="TIGR03396">
    <property type="entry name" value="PC_PLC"/>
    <property type="match status" value="1"/>
</dbReference>
<dbReference type="EMBL" id="JACHDZ010000003">
    <property type="protein sequence ID" value="MBB5343990.1"/>
    <property type="molecule type" value="Genomic_DNA"/>
</dbReference>
<dbReference type="CDD" id="cd16014">
    <property type="entry name" value="PLC"/>
    <property type="match status" value="1"/>
</dbReference>
<dbReference type="InterPro" id="IPR006311">
    <property type="entry name" value="TAT_signal"/>
</dbReference>
<dbReference type="InterPro" id="IPR008475">
    <property type="entry name" value="PLipase_C_C"/>
</dbReference>
<name>A0A7W8J7I8_9BACT</name>
<dbReference type="EC" id="3.1.4.3" evidence="2"/>
<accession>A0A7W8J7I8</accession>